<evidence type="ECO:0000313" key="2">
    <source>
        <dbReference type="EMBL" id="GME71323.1"/>
    </source>
</evidence>
<evidence type="ECO:0000256" key="1">
    <source>
        <dbReference type="SAM" id="MobiDB-lite"/>
    </source>
</evidence>
<proteinExistence type="predicted"/>
<protein>
    <submittedName>
        <fullName evidence="2">Unnamed protein product</fullName>
    </submittedName>
</protein>
<feature type="region of interest" description="Disordered" evidence="1">
    <location>
        <begin position="1"/>
        <end position="51"/>
    </location>
</feature>
<keyword evidence="3" id="KW-1185">Reference proteome</keyword>
<dbReference type="Proteomes" id="UP001165120">
    <property type="component" value="Unassembled WGS sequence"/>
</dbReference>
<accession>A0A9W6SZF2</accession>
<reference evidence="2" key="1">
    <citation type="submission" date="2023-04" db="EMBL/GenBank/DDBJ databases">
        <title>Candida boidinii NBRC 10035.</title>
        <authorList>
            <person name="Ichikawa N."/>
            <person name="Sato H."/>
            <person name="Tonouchi N."/>
        </authorList>
    </citation>
    <scope>NUCLEOTIDE SEQUENCE</scope>
    <source>
        <strain evidence="2">NBRC 10035</strain>
    </source>
</reference>
<feature type="region of interest" description="Disordered" evidence="1">
    <location>
        <begin position="252"/>
        <end position="274"/>
    </location>
</feature>
<organism evidence="2 3">
    <name type="scientific">Candida boidinii</name>
    <name type="common">Yeast</name>
    <dbReference type="NCBI Taxonomy" id="5477"/>
    <lineage>
        <taxon>Eukaryota</taxon>
        <taxon>Fungi</taxon>
        <taxon>Dikarya</taxon>
        <taxon>Ascomycota</taxon>
        <taxon>Saccharomycotina</taxon>
        <taxon>Pichiomycetes</taxon>
        <taxon>Pichiales</taxon>
        <taxon>Pichiaceae</taxon>
        <taxon>Ogataea</taxon>
        <taxon>Ogataea/Candida clade</taxon>
    </lineage>
</organism>
<feature type="compositionally biased region" description="Polar residues" evidence="1">
    <location>
        <begin position="1"/>
        <end position="22"/>
    </location>
</feature>
<comment type="caution">
    <text evidence="2">The sequence shown here is derived from an EMBL/GenBank/DDBJ whole genome shotgun (WGS) entry which is preliminary data.</text>
</comment>
<dbReference type="AlphaFoldDB" id="A0A9W6SZF2"/>
<evidence type="ECO:0000313" key="3">
    <source>
        <dbReference type="Proteomes" id="UP001165120"/>
    </source>
</evidence>
<gene>
    <name evidence="2" type="ORF">Cboi02_000317100</name>
</gene>
<name>A0A9W6SZF2_CANBO</name>
<dbReference type="EMBL" id="BSXN01001053">
    <property type="protein sequence ID" value="GME71323.1"/>
    <property type="molecule type" value="Genomic_DNA"/>
</dbReference>
<feature type="compositionally biased region" description="Polar residues" evidence="1">
    <location>
        <begin position="30"/>
        <end position="47"/>
    </location>
</feature>
<sequence length="392" mass="43815">MCSMDNITMNKSIQDSASQSYNKDFETKSDIPNTNNNLNSRVPTTGKSPTDSIISNSLSSVVSSSAPASDSEFPLVSSSNTASKYNCCNPSEMPESKENNIVCSSFDFDICMDGLLPFLCTDCNLDTIELADPTNTGNNCVNTVNDQGNKPVTDGNNGKNTNSLITSADFNTRNTKNEMANNFANDDETIEDFLRCCFDPSHLPEIDHDFLSETPNTNNTNEDISSTPLNHSNKFYMNQIETPVLQENKSTNANLSSHNHHHTHHDHDHNNNHSHQVAFFNSDLQDSGIDSCGSDITTSYNQTANKNINNTAEYAQPLSYLQQQLHIDNLNNAIHCNRLHLHPHYEHHHNHSPYNNNNNITDGAKSNDVVTFTRNRCEFYTKQSYYECGMYS</sequence>